<gene>
    <name evidence="1" type="ordered locus">TMO_1920</name>
</gene>
<dbReference type="AlphaFoldDB" id="I3TLX0"/>
<dbReference type="KEGG" id="tmo:TMO_1920"/>
<evidence type="ECO:0000313" key="1">
    <source>
        <dbReference type="EMBL" id="AFK53758.1"/>
    </source>
</evidence>
<dbReference type="HOGENOM" id="CLU_1420880_0_0_5"/>
<evidence type="ECO:0000313" key="2">
    <source>
        <dbReference type="Proteomes" id="UP000005258"/>
    </source>
</evidence>
<keyword evidence="2" id="KW-1185">Reference proteome</keyword>
<proteinExistence type="predicted"/>
<dbReference type="EMBL" id="CP003236">
    <property type="protein sequence ID" value="AFK53758.1"/>
    <property type="molecule type" value="Genomic_DNA"/>
</dbReference>
<sequence length="191" mass="19530">MRIRTFGPMSASGTVAARPWRDQPIRSRNLAGLAAAGLLFAALILPGLQAAGLVDEAMVAAQRNLMLATGLDLRAAAAGGTDPGRLAAGMRVASALGGLVAMEQAAPVDLLCVLDRLAVLRPEGLAITGLDHRRDGTGPEAGRLTLEIEIARSDAAAADALRQRFAETVATAGLGMTTIADPPPPRAAARP</sequence>
<accession>I3TLX0</accession>
<protein>
    <submittedName>
        <fullName evidence="1">Uncharacterized protein</fullName>
    </submittedName>
</protein>
<organism evidence="1 2">
    <name type="scientific">Tistrella mobilis (strain KA081020-065)</name>
    <dbReference type="NCBI Taxonomy" id="1110502"/>
    <lineage>
        <taxon>Bacteria</taxon>
        <taxon>Pseudomonadati</taxon>
        <taxon>Pseudomonadota</taxon>
        <taxon>Alphaproteobacteria</taxon>
        <taxon>Geminicoccales</taxon>
        <taxon>Geminicoccaceae</taxon>
        <taxon>Tistrella</taxon>
    </lineage>
</organism>
<dbReference type="STRING" id="1110502.TMO_1920"/>
<name>I3TLX0_TISMK</name>
<reference evidence="1 2" key="1">
    <citation type="journal article" date="2012" name="J. Am. Chem. Soc.">
        <title>Bacterial biosynthesis and maturation of the didemnin anti-cancer agents.</title>
        <authorList>
            <person name="Xu Y."/>
            <person name="Kersten R.D."/>
            <person name="Nam S.J."/>
            <person name="Lu L."/>
            <person name="Al-Suwailem A.M."/>
            <person name="Zheng H."/>
            <person name="Fenical W."/>
            <person name="Dorrestein P.C."/>
            <person name="Moore B.S."/>
            <person name="Qian P.Y."/>
        </authorList>
    </citation>
    <scope>NUCLEOTIDE SEQUENCE [LARGE SCALE GENOMIC DNA]</scope>
    <source>
        <strain evidence="1 2">KA081020-065</strain>
    </source>
</reference>
<dbReference type="Proteomes" id="UP000005258">
    <property type="component" value="Chromosome"/>
</dbReference>